<dbReference type="InParanoid" id="G0EDR7"/>
<sequence length="149" mass="17174">MPARHAVLVSTRCIIIRGGRLLVQRGKKGHYRLPGGRVANSETIIQCLKREMLEELALEIDVRKLLYIIEAFYRGRGKIIHEVGFYFECGADGEPEPQESHIEVLWVDLDETSLAPLRPRVLATVLPYDWRRGWDGTPRYLVSFEDDVR</sequence>
<dbReference type="PANTHER" id="PTHR43046:SF14">
    <property type="entry name" value="MUTT_NUDIX FAMILY PROTEIN"/>
    <property type="match status" value="1"/>
</dbReference>
<dbReference type="Proteomes" id="UP000001037">
    <property type="component" value="Chromosome"/>
</dbReference>
<dbReference type="STRING" id="694429.Pyrfu_0817"/>
<dbReference type="eggNOG" id="arCOG01075">
    <property type="taxonomic scope" value="Archaea"/>
</dbReference>
<accession>G0EDR7</accession>
<keyword evidence="2 4" id="KW-0378">Hydrolase</keyword>
<dbReference type="AlphaFoldDB" id="G0EDR7"/>
<dbReference type="KEGG" id="pfm:Pyrfu_0817"/>
<evidence type="ECO:0000313" key="4">
    <source>
        <dbReference type="EMBL" id="AEM38686.1"/>
    </source>
</evidence>
<gene>
    <name evidence="4" type="ordered locus">Pyrfu_0817</name>
</gene>
<evidence type="ECO:0000259" key="3">
    <source>
        <dbReference type="PROSITE" id="PS51462"/>
    </source>
</evidence>
<organism evidence="4 5">
    <name type="scientific">Pyrolobus fumarii (strain DSM 11204 / 1A)</name>
    <dbReference type="NCBI Taxonomy" id="694429"/>
    <lineage>
        <taxon>Archaea</taxon>
        <taxon>Thermoproteota</taxon>
        <taxon>Thermoprotei</taxon>
        <taxon>Desulfurococcales</taxon>
        <taxon>Pyrodictiaceae</taxon>
        <taxon>Pyrolobus</taxon>
    </lineage>
</organism>
<dbReference type="Pfam" id="PF00293">
    <property type="entry name" value="NUDIX"/>
    <property type="match status" value="1"/>
</dbReference>
<evidence type="ECO:0000256" key="2">
    <source>
        <dbReference type="ARBA" id="ARBA00022801"/>
    </source>
</evidence>
<evidence type="ECO:0000256" key="1">
    <source>
        <dbReference type="ARBA" id="ARBA00001946"/>
    </source>
</evidence>
<evidence type="ECO:0000313" key="5">
    <source>
        <dbReference type="Proteomes" id="UP000001037"/>
    </source>
</evidence>
<dbReference type="PANTHER" id="PTHR43046">
    <property type="entry name" value="GDP-MANNOSE MANNOSYL HYDROLASE"/>
    <property type="match status" value="1"/>
</dbReference>
<feature type="domain" description="Nudix hydrolase" evidence="3">
    <location>
        <begin position="1"/>
        <end position="129"/>
    </location>
</feature>
<comment type="cofactor">
    <cofactor evidence="1">
        <name>Mg(2+)</name>
        <dbReference type="ChEBI" id="CHEBI:18420"/>
    </cofactor>
</comment>
<keyword evidence="5" id="KW-1185">Reference proteome</keyword>
<dbReference type="OrthoDB" id="15000at2157"/>
<dbReference type="EMBL" id="CP002838">
    <property type="protein sequence ID" value="AEM38686.1"/>
    <property type="molecule type" value="Genomic_DNA"/>
</dbReference>
<dbReference type="Gene3D" id="3.90.79.10">
    <property type="entry name" value="Nucleoside Triphosphate Pyrophosphohydrolase"/>
    <property type="match status" value="1"/>
</dbReference>
<reference evidence="4 5" key="1">
    <citation type="journal article" date="2011" name="Stand. Genomic Sci.">
        <title>Complete genome sequence of the hyperthermophilic chemolithoautotroph Pyrolobus fumarii type strain (1A).</title>
        <authorList>
            <person name="Anderson I."/>
            <person name="Goker M."/>
            <person name="Nolan M."/>
            <person name="Lucas S."/>
            <person name="Hammon N."/>
            <person name="Deshpande S."/>
            <person name="Cheng J.F."/>
            <person name="Tapia R."/>
            <person name="Han C."/>
            <person name="Goodwin L."/>
            <person name="Pitluck S."/>
            <person name="Huntemann M."/>
            <person name="Liolios K."/>
            <person name="Ivanova N."/>
            <person name="Pagani I."/>
            <person name="Mavromatis K."/>
            <person name="Ovchinikova G."/>
            <person name="Pati A."/>
            <person name="Chen A."/>
            <person name="Palaniappan K."/>
            <person name="Land M."/>
            <person name="Hauser L."/>
            <person name="Brambilla E.M."/>
            <person name="Huber H."/>
            <person name="Yasawong M."/>
            <person name="Rohde M."/>
            <person name="Spring S."/>
            <person name="Abt B."/>
            <person name="Sikorski J."/>
            <person name="Wirth R."/>
            <person name="Detter J.C."/>
            <person name="Woyke T."/>
            <person name="Bristow J."/>
            <person name="Eisen J.A."/>
            <person name="Markowitz V."/>
            <person name="Hugenholtz P."/>
            <person name="Kyrpides N.C."/>
            <person name="Klenk H.P."/>
            <person name="Lapidus A."/>
        </authorList>
    </citation>
    <scope>NUCLEOTIDE SEQUENCE [LARGE SCALE GENOMIC DNA]</scope>
    <source>
        <strain evidence="5">DSM 11204 / 1A</strain>
    </source>
</reference>
<dbReference type="InterPro" id="IPR000086">
    <property type="entry name" value="NUDIX_hydrolase_dom"/>
</dbReference>
<dbReference type="RefSeq" id="WP_014026363.1">
    <property type="nucleotide sequence ID" value="NC_015931.1"/>
</dbReference>
<dbReference type="SUPFAM" id="SSF55811">
    <property type="entry name" value="Nudix"/>
    <property type="match status" value="1"/>
</dbReference>
<dbReference type="GeneID" id="25394837"/>
<name>G0EDR7_PYRF1</name>
<protein>
    <submittedName>
        <fullName evidence="4">NUDIX hydrolase</fullName>
    </submittedName>
</protein>
<dbReference type="InterPro" id="IPR015797">
    <property type="entry name" value="NUDIX_hydrolase-like_dom_sf"/>
</dbReference>
<dbReference type="HOGENOM" id="CLU_1745614_0_0_2"/>
<proteinExistence type="predicted"/>
<dbReference type="GO" id="GO:0016787">
    <property type="term" value="F:hydrolase activity"/>
    <property type="evidence" value="ECO:0007669"/>
    <property type="project" value="UniProtKB-KW"/>
</dbReference>
<dbReference type="PROSITE" id="PS51462">
    <property type="entry name" value="NUDIX"/>
    <property type="match status" value="1"/>
</dbReference>
<dbReference type="CDD" id="cd04688">
    <property type="entry name" value="NUDIX_Hydrolase"/>
    <property type="match status" value="1"/>
</dbReference>